<feature type="region of interest" description="Disordered" evidence="1">
    <location>
        <begin position="316"/>
        <end position="441"/>
    </location>
</feature>
<feature type="compositionally biased region" description="Pro residues" evidence="1">
    <location>
        <begin position="1"/>
        <end position="17"/>
    </location>
</feature>
<gene>
    <name evidence="3" type="ORF">MELIAE_LOCUS7205</name>
</gene>
<feature type="compositionally biased region" description="Low complexity" evidence="1">
    <location>
        <begin position="122"/>
        <end position="133"/>
    </location>
</feature>
<reference evidence="3" key="1">
    <citation type="submission" date="2021-12" db="EMBL/GenBank/DDBJ databases">
        <authorList>
            <person name="King R."/>
        </authorList>
    </citation>
    <scope>NUCLEOTIDE SEQUENCE</scope>
</reference>
<feature type="compositionally biased region" description="Gly residues" evidence="1">
    <location>
        <begin position="323"/>
        <end position="333"/>
    </location>
</feature>
<dbReference type="GO" id="GO:0003779">
    <property type="term" value="F:actin binding"/>
    <property type="evidence" value="ECO:0007669"/>
    <property type="project" value="InterPro"/>
</dbReference>
<evidence type="ECO:0000313" key="3">
    <source>
        <dbReference type="EMBL" id="CAH0555977.1"/>
    </source>
</evidence>
<dbReference type="Proteomes" id="UP001154078">
    <property type="component" value="Chromosome 4"/>
</dbReference>
<dbReference type="Pfam" id="PF02205">
    <property type="entry name" value="WH2"/>
    <property type="match status" value="1"/>
</dbReference>
<feature type="domain" description="WH2" evidence="2">
    <location>
        <begin position="32"/>
        <end position="49"/>
    </location>
</feature>
<accession>A0A9P0FH24</accession>
<feature type="compositionally biased region" description="Basic residues" evidence="1">
    <location>
        <begin position="39"/>
        <end position="48"/>
    </location>
</feature>
<dbReference type="OrthoDB" id="5877983at2759"/>
<dbReference type="InterPro" id="IPR003124">
    <property type="entry name" value="WH2_dom"/>
</dbReference>
<organism evidence="3 4">
    <name type="scientific">Brassicogethes aeneus</name>
    <name type="common">Rape pollen beetle</name>
    <name type="synonym">Meligethes aeneus</name>
    <dbReference type="NCBI Taxonomy" id="1431903"/>
    <lineage>
        <taxon>Eukaryota</taxon>
        <taxon>Metazoa</taxon>
        <taxon>Ecdysozoa</taxon>
        <taxon>Arthropoda</taxon>
        <taxon>Hexapoda</taxon>
        <taxon>Insecta</taxon>
        <taxon>Pterygota</taxon>
        <taxon>Neoptera</taxon>
        <taxon>Endopterygota</taxon>
        <taxon>Coleoptera</taxon>
        <taxon>Polyphaga</taxon>
        <taxon>Cucujiformia</taxon>
        <taxon>Nitidulidae</taxon>
        <taxon>Meligethinae</taxon>
        <taxon>Brassicogethes</taxon>
    </lineage>
</organism>
<feature type="compositionally biased region" description="Polar residues" evidence="1">
    <location>
        <begin position="134"/>
        <end position="149"/>
    </location>
</feature>
<name>A0A9P0FH24_BRAAE</name>
<sequence length="498" mass="52533">MPGPPPPPPAAPPPPMPKFSAPPKGGGGGGDPRDALLKSIHKGAKLRKVQTNDRSSPITGKTINNNNSSSEMKSPGVKNNSNSMSSPKPNGMMGLGGLFADGIPKLRPTGKLGYSQSENNSAPKQQAPPAQKQNTSPPMQNKNVENIQNKIKKSLATHDNRNRGPPPPAPVRNFSEEGNARPNVLTKNGFNQPSNQMNFMGLTANHSSLHQSKSNTNLNNLRDATDCPTPPRNGAINHHQPRPVINHGKPNLAPKPPANTGTLPNNKPKKLSINGGKHVHRAQSMKTPRSPSPQSPEVTNSFKALSVKDISHQIGSTLSLSSTGGGGGGGGGYAQKPRRPNAPPPSVPPMHQHGHSLGGGHSPGHFGGHGGSGGGYPAPPKSMVKPPNHAPPPPPTQLPQVPNHAPPAPPPHRTQGRAPPAVPTQSAPPPPPRLSSMQRAGLDVEEKFRYMFTAADQFPRPPTFRNVLKVYSNKQASKQQAPQPPTLQQRPWNPTSAC</sequence>
<dbReference type="AlphaFoldDB" id="A0A9P0FH24"/>
<keyword evidence="4" id="KW-1185">Reference proteome</keyword>
<feature type="compositionally biased region" description="Low complexity" evidence="1">
    <location>
        <begin position="78"/>
        <end position="92"/>
    </location>
</feature>
<feature type="region of interest" description="Disordered" evidence="1">
    <location>
        <begin position="1"/>
        <end position="299"/>
    </location>
</feature>
<dbReference type="EMBL" id="OV121135">
    <property type="protein sequence ID" value="CAH0555977.1"/>
    <property type="molecule type" value="Genomic_DNA"/>
</dbReference>
<feature type="compositionally biased region" description="Polar residues" evidence="1">
    <location>
        <begin position="486"/>
        <end position="498"/>
    </location>
</feature>
<feature type="compositionally biased region" description="Polar residues" evidence="1">
    <location>
        <begin position="52"/>
        <end position="72"/>
    </location>
</feature>
<feature type="compositionally biased region" description="Polar residues" evidence="1">
    <location>
        <begin position="185"/>
        <end position="222"/>
    </location>
</feature>
<feature type="compositionally biased region" description="Pro residues" evidence="1">
    <location>
        <begin position="388"/>
        <end position="397"/>
    </location>
</feature>
<proteinExistence type="predicted"/>
<evidence type="ECO:0000313" key="4">
    <source>
        <dbReference type="Proteomes" id="UP001154078"/>
    </source>
</evidence>
<protein>
    <recommendedName>
        <fullName evidence="2">WH2 domain-containing protein</fullName>
    </recommendedName>
</protein>
<feature type="region of interest" description="Disordered" evidence="1">
    <location>
        <begin position="471"/>
        <end position="498"/>
    </location>
</feature>
<evidence type="ECO:0000256" key="1">
    <source>
        <dbReference type="SAM" id="MobiDB-lite"/>
    </source>
</evidence>
<dbReference type="SMART" id="SM00246">
    <property type="entry name" value="WH2"/>
    <property type="match status" value="1"/>
</dbReference>
<dbReference type="PROSITE" id="PS51082">
    <property type="entry name" value="WH2"/>
    <property type="match status" value="1"/>
</dbReference>
<feature type="compositionally biased region" description="Pro residues" evidence="1">
    <location>
        <begin position="420"/>
        <end position="433"/>
    </location>
</feature>
<evidence type="ECO:0000259" key="2">
    <source>
        <dbReference type="PROSITE" id="PS51082"/>
    </source>
</evidence>
<feature type="compositionally biased region" description="Gly residues" evidence="1">
    <location>
        <begin position="356"/>
        <end position="376"/>
    </location>
</feature>